<dbReference type="SUPFAM" id="SSF53271">
    <property type="entry name" value="PRTase-like"/>
    <property type="match status" value="1"/>
</dbReference>
<keyword evidence="4" id="KW-1185">Reference proteome</keyword>
<dbReference type="InterPro" id="IPR029057">
    <property type="entry name" value="PRTase-like"/>
</dbReference>
<dbReference type="GO" id="GO:0016757">
    <property type="term" value="F:glycosyltransferase activity"/>
    <property type="evidence" value="ECO:0007669"/>
    <property type="project" value="UniProtKB-KW"/>
</dbReference>
<name>A0A1L1PCY0_HYDIT</name>
<dbReference type="Proteomes" id="UP000028878">
    <property type="component" value="Unassembled WGS sequence"/>
</dbReference>
<evidence type="ECO:0000259" key="2">
    <source>
        <dbReference type="Pfam" id="PF00156"/>
    </source>
</evidence>
<dbReference type="Pfam" id="PF00156">
    <property type="entry name" value="Pribosyltran"/>
    <property type="match status" value="1"/>
</dbReference>
<dbReference type="Gene3D" id="3.40.50.2020">
    <property type="match status" value="1"/>
</dbReference>
<gene>
    <name evidence="3" type="ORF">BN948_00259</name>
</gene>
<protein>
    <submittedName>
        <fullName evidence="3">Phosphoribosyltransferase</fullName>
    </submittedName>
</protein>
<evidence type="ECO:0000313" key="4">
    <source>
        <dbReference type="Proteomes" id="UP000028878"/>
    </source>
</evidence>
<evidence type="ECO:0000256" key="1">
    <source>
        <dbReference type="ARBA" id="ARBA00008007"/>
    </source>
</evidence>
<dbReference type="PANTHER" id="PTHR47505">
    <property type="entry name" value="DNA UTILIZATION PROTEIN YHGH"/>
    <property type="match status" value="1"/>
</dbReference>
<keyword evidence="3" id="KW-0808">Transferase</keyword>
<evidence type="ECO:0000313" key="3">
    <source>
        <dbReference type="EMBL" id="CDN85863.1"/>
    </source>
</evidence>
<keyword evidence="3" id="KW-0328">Glycosyltransferase</keyword>
<accession>A0A1L1PCY0</accession>
<dbReference type="EMBL" id="CCAE010000001">
    <property type="protein sequence ID" value="CDN85863.1"/>
    <property type="molecule type" value="Genomic_DNA"/>
</dbReference>
<dbReference type="InterPro" id="IPR051910">
    <property type="entry name" value="ComF/GntX_DNA_util-trans"/>
</dbReference>
<proteinExistence type="inferred from homology"/>
<comment type="similarity">
    <text evidence="1">Belongs to the ComF/GntX family.</text>
</comment>
<dbReference type="PANTHER" id="PTHR47505:SF1">
    <property type="entry name" value="DNA UTILIZATION PROTEIN YHGH"/>
    <property type="match status" value="1"/>
</dbReference>
<dbReference type="InterPro" id="IPR000836">
    <property type="entry name" value="PRTase_dom"/>
</dbReference>
<feature type="domain" description="Phosphoribosyltransferase" evidence="2">
    <location>
        <begin position="187"/>
        <end position="240"/>
    </location>
</feature>
<reference evidence="4" key="2">
    <citation type="submission" date="2014-11" db="EMBL/GenBank/DDBJ databases">
        <title>Draft genome sequence of Hydrogenophaga intermedia S1.</title>
        <authorList>
            <person name="Gan H.M."/>
            <person name="Chew T.H."/>
            <person name="Stolz A."/>
        </authorList>
    </citation>
    <scope>NUCLEOTIDE SEQUENCE [LARGE SCALE GENOMIC DNA]</scope>
    <source>
        <strain evidence="4">S1</strain>
    </source>
</reference>
<reference evidence="4" key="1">
    <citation type="submission" date="2014-02" db="EMBL/GenBank/DDBJ databases">
        <authorList>
            <person name="Gan H."/>
        </authorList>
    </citation>
    <scope>NUCLEOTIDE SEQUENCE [LARGE SCALE GENOMIC DNA]</scope>
    <source>
        <strain evidence="4">S1</strain>
    </source>
</reference>
<sequence>MGRFSAWSKGLAWPSQCRVCGQWPARPLCTACRQRFAPVRPRCPHCAAPLDGASPCPCLTQPVEPALTACAVGVDYAYPWDRLIARFKFQGEPGWAQPFAKLMLDAPGAIALLDGADWIAPVPLTPARLAERGHHPPWELAKAIARLHPRPLRADILTRLSDGPAQHRLARQERLRNLRGAFTAPIESLSRLRDARVLLVDDVTTTGATLAAAAQALRAAGAARVDALVFARTPAPRERVD</sequence>
<dbReference type="AlphaFoldDB" id="A0A1L1PCY0"/>
<organism evidence="3 4">
    <name type="scientific">Hydrogenophaga intermedia</name>
    <dbReference type="NCBI Taxonomy" id="65786"/>
    <lineage>
        <taxon>Bacteria</taxon>
        <taxon>Pseudomonadati</taxon>
        <taxon>Pseudomonadota</taxon>
        <taxon>Betaproteobacteria</taxon>
        <taxon>Burkholderiales</taxon>
        <taxon>Comamonadaceae</taxon>
        <taxon>Hydrogenophaga</taxon>
    </lineage>
</organism>